<evidence type="ECO:0000313" key="2">
    <source>
        <dbReference type="Proteomes" id="UP001060085"/>
    </source>
</evidence>
<name>A0ACC0AMS2_CATRO</name>
<keyword evidence="2" id="KW-1185">Reference proteome</keyword>
<dbReference type="EMBL" id="CM044705">
    <property type="protein sequence ID" value="KAI5661248.1"/>
    <property type="molecule type" value="Genomic_DNA"/>
</dbReference>
<dbReference type="Proteomes" id="UP001060085">
    <property type="component" value="Linkage Group LG05"/>
</dbReference>
<sequence length="159" mass="17868">MAVFKITFALICLLTMALFPSSFAQNSIKVYLDAHNAAKTQVGVGPMKWDNHLATYAFNYANKQQHNCPKLVHSGGPYGENLAAGTEDFSGKLVVNMWRRYYDYGSNSCRGGACGHYTHVVWRNSIRLGCARVRCSNNNWWYVIYNYAPAGNVIGRLPY</sequence>
<gene>
    <name evidence="1" type="ORF">M9H77_20571</name>
</gene>
<proteinExistence type="predicted"/>
<reference evidence="2" key="1">
    <citation type="journal article" date="2023" name="Nat. Plants">
        <title>Single-cell RNA sequencing provides a high-resolution roadmap for understanding the multicellular compartmentation of specialized metabolism.</title>
        <authorList>
            <person name="Sun S."/>
            <person name="Shen X."/>
            <person name="Li Y."/>
            <person name="Li Y."/>
            <person name="Wang S."/>
            <person name="Li R."/>
            <person name="Zhang H."/>
            <person name="Shen G."/>
            <person name="Guo B."/>
            <person name="Wei J."/>
            <person name="Xu J."/>
            <person name="St-Pierre B."/>
            <person name="Chen S."/>
            <person name="Sun C."/>
        </authorList>
    </citation>
    <scope>NUCLEOTIDE SEQUENCE [LARGE SCALE GENOMIC DNA]</scope>
</reference>
<comment type="caution">
    <text evidence="1">The sequence shown here is derived from an EMBL/GenBank/DDBJ whole genome shotgun (WGS) entry which is preliminary data.</text>
</comment>
<organism evidence="1 2">
    <name type="scientific">Catharanthus roseus</name>
    <name type="common">Madagascar periwinkle</name>
    <name type="synonym">Vinca rosea</name>
    <dbReference type="NCBI Taxonomy" id="4058"/>
    <lineage>
        <taxon>Eukaryota</taxon>
        <taxon>Viridiplantae</taxon>
        <taxon>Streptophyta</taxon>
        <taxon>Embryophyta</taxon>
        <taxon>Tracheophyta</taxon>
        <taxon>Spermatophyta</taxon>
        <taxon>Magnoliopsida</taxon>
        <taxon>eudicotyledons</taxon>
        <taxon>Gunneridae</taxon>
        <taxon>Pentapetalae</taxon>
        <taxon>asterids</taxon>
        <taxon>lamiids</taxon>
        <taxon>Gentianales</taxon>
        <taxon>Apocynaceae</taxon>
        <taxon>Rauvolfioideae</taxon>
        <taxon>Vinceae</taxon>
        <taxon>Catharanthinae</taxon>
        <taxon>Catharanthus</taxon>
    </lineage>
</organism>
<evidence type="ECO:0000313" key="1">
    <source>
        <dbReference type="EMBL" id="KAI5661248.1"/>
    </source>
</evidence>
<protein>
    <submittedName>
        <fullName evidence="1">Uncharacterized protein</fullName>
    </submittedName>
</protein>
<accession>A0ACC0AMS2</accession>